<organism evidence="2 3">
    <name type="scientific">Pullulanibacillus camelliae</name>
    <dbReference type="NCBI Taxonomy" id="1707096"/>
    <lineage>
        <taxon>Bacteria</taxon>
        <taxon>Bacillati</taxon>
        <taxon>Bacillota</taxon>
        <taxon>Bacilli</taxon>
        <taxon>Bacillales</taxon>
        <taxon>Sporolactobacillaceae</taxon>
        <taxon>Pullulanibacillus</taxon>
    </lineage>
</organism>
<gene>
    <name evidence="2" type="primary">yobR</name>
    <name evidence="2" type="ORF">GCM10011391_14480</name>
</gene>
<proteinExistence type="predicted"/>
<accession>A0A8J2VPW0</accession>
<reference evidence="2" key="1">
    <citation type="journal article" date="2014" name="Int. J. Syst. Evol. Microbiol.">
        <title>Complete genome sequence of Corynebacterium casei LMG S-19264T (=DSM 44701T), isolated from a smear-ripened cheese.</title>
        <authorList>
            <consortium name="US DOE Joint Genome Institute (JGI-PGF)"/>
            <person name="Walter F."/>
            <person name="Albersmeier A."/>
            <person name="Kalinowski J."/>
            <person name="Ruckert C."/>
        </authorList>
    </citation>
    <scope>NUCLEOTIDE SEQUENCE</scope>
    <source>
        <strain evidence="2">CGMCC 1.15371</strain>
    </source>
</reference>
<dbReference type="AlphaFoldDB" id="A0A8J2VPW0"/>
<dbReference type="RefSeq" id="WP_188691406.1">
    <property type="nucleotide sequence ID" value="NZ_BMIR01000005.1"/>
</dbReference>
<dbReference type="InterPro" id="IPR016181">
    <property type="entry name" value="Acyl_CoA_acyltransferase"/>
</dbReference>
<dbReference type="GO" id="GO:0016747">
    <property type="term" value="F:acyltransferase activity, transferring groups other than amino-acyl groups"/>
    <property type="evidence" value="ECO:0007669"/>
    <property type="project" value="InterPro"/>
</dbReference>
<dbReference type="Pfam" id="PF24553">
    <property type="entry name" value="Rv0428c_C"/>
    <property type="match status" value="1"/>
</dbReference>
<feature type="domain" description="N-acetyltransferase" evidence="1">
    <location>
        <begin position="108"/>
        <end position="244"/>
    </location>
</feature>
<evidence type="ECO:0000313" key="2">
    <source>
        <dbReference type="EMBL" id="GGE36738.1"/>
    </source>
</evidence>
<dbReference type="PROSITE" id="PS51186">
    <property type="entry name" value="GNAT"/>
    <property type="match status" value="1"/>
</dbReference>
<dbReference type="Proteomes" id="UP000628775">
    <property type="component" value="Unassembled WGS sequence"/>
</dbReference>
<sequence length="244" mass="28069">MIQFIEALSLNAWQSLQTLVYDGWLIRLSNGFTKRANSIQPLYGSSEDLREKLCYVEALYREKRLPTVFKMTETASPGHLDRQLGESGYRIVDPTSVQTLDLVNVMAPVIHTVKWDDHFSDEWLQQVCTFNQQDEDSLEIMKNMLSLIIPKACFMSLYHGKTAVACGLGVLERGYLGIFDIITDRYYRRKGFAEQLILNLLKWGKANGAETAYLQVLLDNAPALRLYSKLGFKEGYQYWYRVKA</sequence>
<reference evidence="2" key="2">
    <citation type="submission" date="2020-09" db="EMBL/GenBank/DDBJ databases">
        <authorList>
            <person name="Sun Q."/>
            <person name="Zhou Y."/>
        </authorList>
    </citation>
    <scope>NUCLEOTIDE SEQUENCE</scope>
    <source>
        <strain evidence="2">CGMCC 1.15371</strain>
    </source>
</reference>
<dbReference type="InterPro" id="IPR056935">
    <property type="entry name" value="Rv0428c-like_C"/>
</dbReference>
<dbReference type="SUPFAM" id="SSF55729">
    <property type="entry name" value="Acyl-CoA N-acyltransferases (Nat)"/>
    <property type="match status" value="1"/>
</dbReference>
<comment type="caution">
    <text evidence="2">The sequence shown here is derived from an EMBL/GenBank/DDBJ whole genome shotgun (WGS) entry which is preliminary data.</text>
</comment>
<dbReference type="InterPro" id="IPR000182">
    <property type="entry name" value="GNAT_dom"/>
</dbReference>
<dbReference type="CDD" id="cd04301">
    <property type="entry name" value="NAT_SF"/>
    <property type="match status" value="1"/>
</dbReference>
<keyword evidence="3" id="KW-1185">Reference proteome</keyword>
<dbReference type="Gene3D" id="3.40.630.30">
    <property type="match status" value="1"/>
</dbReference>
<evidence type="ECO:0000259" key="1">
    <source>
        <dbReference type="PROSITE" id="PS51186"/>
    </source>
</evidence>
<protein>
    <submittedName>
        <fullName evidence="2">Putative N-acetyltransferase YobR</fullName>
    </submittedName>
</protein>
<evidence type="ECO:0000313" key="3">
    <source>
        <dbReference type="Proteomes" id="UP000628775"/>
    </source>
</evidence>
<name>A0A8J2VPW0_9BACL</name>
<dbReference type="EMBL" id="BMIR01000005">
    <property type="protein sequence ID" value="GGE36738.1"/>
    <property type="molecule type" value="Genomic_DNA"/>
</dbReference>